<reference evidence="2" key="1">
    <citation type="submission" date="2021-03" db="EMBL/GenBank/DDBJ databases">
        <title>Revisited historic fungal species revealed as producer of novel bioactive compounds through whole genome sequencing and comparative genomics.</title>
        <authorList>
            <person name="Vignolle G.A."/>
            <person name="Hochenegger N."/>
            <person name="Mach R.L."/>
            <person name="Mach-Aigner A.R."/>
            <person name="Javad Rahimi M."/>
            <person name="Salim K.A."/>
            <person name="Chan C.M."/>
            <person name="Lim L.B.L."/>
            <person name="Cai F."/>
            <person name="Druzhinina I.S."/>
            <person name="U'Ren J.M."/>
            <person name="Derntl C."/>
        </authorList>
    </citation>
    <scope>NUCLEOTIDE SEQUENCE</scope>
    <source>
        <strain evidence="2">TUCIM 5799</strain>
    </source>
</reference>
<evidence type="ECO:0000256" key="1">
    <source>
        <dbReference type="SAM" id="MobiDB-lite"/>
    </source>
</evidence>
<organism evidence="2 3">
    <name type="scientific">Neoarthrinium moseri</name>
    <dbReference type="NCBI Taxonomy" id="1658444"/>
    <lineage>
        <taxon>Eukaryota</taxon>
        <taxon>Fungi</taxon>
        <taxon>Dikarya</taxon>
        <taxon>Ascomycota</taxon>
        <taxon>Pezizomycotina</taxon>
        <taxon>Sordariomycetes</taxon>
        <taxon>Xylariomycetidae</taxon>
        <taxon>Amphisphaeriales</taxon>
        <taxon>Apiosporaceae</taxon>
        <taxon>Neoarthrinium</taxon>
    </lineage>
</organism>
<feature type="compositionally biased region" description="Low complexity" evidence="1">
    <location>
        <begin position="8"/>
        <end position="19"/>
    </location>
</feature>
<evidence type="ECO:0000313" key="2">
    <source>
        <dbReference type="EMBL" id="KAI1864213.1"/>
    </source>
</evidence>
<dbReference type="EMBL" id="JAFIMR010000024">
    <property type="protein sequence ID" value="KAI1864213.1"/>
    <property type="molecule type" value="Genomic_DNA"/>
</dbReference>
<protein>
    <submittedName>
        <fullName evidence="2">Uncharacterized protein</fullName>
    </submittedName>
</protein>
<feature type="compositionally biased region" description="Basic and acidic residues" evidence="1">
    <location>
        <begin position="67"/>
        <end position="77"/>
    </location>
</feature>
<evidence type="ECO:0000313" key="3">
    <source>
        <dbReference type="Proteomes" id="UP000829685"/>
    </source>
</evidence>
<feature type="compositionally biased region" description="Basic and acidic residues" evidence="1">
    <location>
        <begin position="24"/>
        <end position="43"/>
    </location>
</feature>
<dbReference type="Proteomes" id="UP000829685">
    <property type="component" value="Unassembled WGS sequence"/>
</dbReference>
<dbReference type="OrthoDB" id="3436397at2759"/>
<gene>
    <name evidence="2" type="ORF">JX265_008584</name>
</gene>
<feature type="region of interest" description="Disordered" evidence="1">
    <location>
        <begin position="1"/>
        <end position="114"/>
    </location>
</feature>
<dbReference type="AlphaFoldDB" id="A0A9Q0AM17"/>
<feature type="compositionally biased region" description="Basic and acidic residues" evidence="1">
    <location>
        <begin position="85"/>
        <end position="100"/>
    </location>
</feature>
<accession>A0A9Q0AM17</accession>
<proteinExistence type="predicted"/>
<name>A0A9Q0AM17_9PEZI</name>
<sequence length="114" mass="12870">MSSSNNPTQQAQQTQQETTPSFKEQLDHKARVARDPNYGKEEPQPTLLEKVTEYVPQVGKILGTGAQKKEDEGHKVPESIPGPPHRPDHDLQVEEFLKEQHRSKKGENGQIVDH</sequence>
<comment type="caution">
    <text evidence="2">The sequence shown here is derived from an EMBL/GenBank/DDBJ whole genome shotgun (WGS) entry which is preliminary data.</text>
</comment>
<keyword evidence="3" id="KW-1185">Reference proteome</keyword>